<dbReference type="Proteomes" id="UP000708208">
    <property type="component" value="Unassembled WGS sequence"/>
</dbReference>
<proteinExistence type="predicted"/>
<gene>
    <name evidence="1" type="ORF">AFUS01_LOCUS21100</name>
</gene>
<accession>A0A8J2PD49</accession>
<reference evidence="1" key="1">
    <citation type="submission" date="2021-06" db="EMBL/GenBank/DDBJ databases">
        <authorList>
            <person name="Hodson N. C."/>
            <person name="Mongue J. A."/>
            <person name="Jaron S. K."/>
        </authorList>
    </citation>
    <scope>NUCLEOTIDE SEQUENCE</scope>
</reference>
<comment type="caution">
    <text evidence="1">The sequence shown here is derived from an EMBL/GenBank/DDBJ whole genome shotgun (WGS) entry which is preliminary data.</text>
</comment>
<evidence type="ECO:0000313" key="2">
    <source>
        <dbReference type="Proteomes" id="UP000708208"/>
    </source>
</evidence>
<name>A0A8J2PD49_9HEXA</name>
<dbReference type="AlphaFoldDB" id="A0A8J2PD49"/>
<keyword evidence="2" id="KW-1185">Reference proteome</keyword>
<evidence type="ECO:0000313" key="1">
    <source>
        <dbReference type="EMBL" id="CAG7732591.1"/>
    </source>
</evidence>
<sequence length="102" mass="11513">MWSGLEMREDNVMVLTLNEREEYGFTFNGQALVLSVIFAQTLSSDVGCRVPRKIHCVKTKIQKLVRKNDSLSASPSPYITFSMATKADIHGESHVYVIIVHQ</sequence>
<dbReference type="EMBL" id="CAJVCH010234543">
    <property type="protein sequence ID" value="CAG7732591.1"/>
    <property type="molecule type" value="Genomic_DNA"/>
</dbReference>
<protein>
    <submittedName>
        <fullName evidence="1">Uncharacterized protein</fullName>
    </submittedName>
</protein>
<organism evidence="1 2">
    <name type="scientific">Allacma fusca</name>
    <dbReference type="NCBI Taxonomy" id="39272"/>
    <lineage>
        <taxon>Eukaryota</taxon>
        <taxon>Metazoa</taxon>
        <taxon>Ecdysozoa</taxon>
        <taxon>Arthropoda</taxon>
        <taxon>Hexapoda</taxon>
        <taxon>Collembola</taxon>
        <taxon>Symphypleona</taxon>
        <taxon>Sminthuridae</taxon>
        <taxon>Allacma</taxon>
    </lineage>
</organism>